<dbReference type="Gene3D" id="3.30.70.1070">
    <property type="entry name" value="Sporulation related repeat"/>
    <property type="match status" value="1"/>
</dbReference>
<evidence type="ECO:0000313" key="5">
    <source>
        <dbReference type="Proteomes" id="UP000290657"/>
    </source>
</evidence>
<feature type="domain" description="SPOR" evidence="3">
    <location>
        <begin position="209"/>
        <end position="287"/>
    </location>
</feature>
<dbReference type="GO" id="GO:0042834">
    <property type="term" value="F:peptidoglycan binding"/>
    <property type="evidence" value="ECO:0007669"/>
    <property type="project" value="InterPro"/>
</dbReference>
<evidence type="ECO:0000256" key="1">
    <source>
        <dbReference type="SAM" id="MobiDB-lite"/>
    </source>
</evidence>
<feature type="compositionally biased region" description="Polar residues" evidence="1">
    <location>
        <begin position="27"/>
        <end position="47"/>
    </location>
</feature>
<evidence type="ECO:0000313" key="4">
    <source>
        <dbReference type="EMBL" id="RXJ60650.1"/>
    </source>
</evidence>
<reference evidence="4 5" key="1">
    <citation type="submission" date="2017-10" db="EMBL/GenBank/DDBJ databases">
        <title>Genomics of the genus Arcobacter.</title>
        <authorList>
            <person name="Perez-Cataluna A."/>
            <person name="Figueras M.J."/>
        </authorList>
    </citation>
    <scope>NUCLEOTIDE SEQUENCE [LARGE SCALE GENOMIC DNA]</scope>
    <source>
        <strain evidence="4 5">CECT 8987</strain>
    </source>
</reference>
<name>A0A4Q0XT31_9BACT</name>
<feature type="transmembrane region" description="Helical" evidence="2">
    <location>
        <begin position="72"/>
        <end position="93"/>
    </location>
</feature>
<feature type="compositionally biased region" description="Basic and acidic residues" evidence="1">
    <location>
        <begin position="174"/>
        <end position="193"/>
    </location>
</feature>
<sequence>MEIKGDEFLKNLQAKQEEENLREKLNQSESMRQASGANPYSQYNEPPQDQELGDILLNGSNPNGPKDNKKKYIILGIALVLLFVIILVLIKLLSSNNDEAQFEDQTKIAQEKLLNDQKIQQEYQKILTDKLKKVNENSQIEEEPTSEAVTQNPEVKENPLDIPVQEEPVVEEPIVEKPTPKPVEPKPVVKQETPKPVAKATPKSAPVKTTAAKGIFVQIGAFSKKPTQKYLDNITSKGYSYMLHPVTVNGKSLLKLLIGPYNSRNEATKQLNAIKKSFDAPNAYILQL</sequence>
<dbReference type="PROSITE" id="PS51724">
    <property type="entry name" value="SPOR"/>
    <property type="match status" value="1"/>
</dbReference>
<dbReference type="Proteomes" id="UP000290657">
    <property type="component" value="Unassembled WGS sequence"/>
</dbReference>
<protein>
    <recommendedName>
        <fullName evidence="3">SPOR domain-containing protein</fullName>
    </recommendedName>
</protein>
<dbReference type="AlphaFoldDB" id="A0A4Q0XT31"/>
<dbReference type="InterPro" id="IPR007730">
    <property type="entry name" value="SPOR-like_dom"/>
</dbReference>
<evidence type="ECO:0000259" key="3">
    <source>
        <dbReference type="PROSITE" id="PS51724"/>
    </source>
</evidence>
<feature type="region of interest" description="Disordered" evidence="1">
    <location>
        <begin position="1"/>
        <end position="63"/>
    </location>
</feature>
<organism evidence="4 5">
    <name type="scientific">Candidatus Marinarcus aquaticus</name>
    <dbReference type="NCBI Taxonomy" id="2044504"/>
    <lineage>
        <taxon>Bacteria</taxon>
        <taxon>Pseudomonadati</taxon>
        <taxon>Campylobacterota</taxon>
        <taxon>Epsilonproteobacteria</taxon>
        <taxon>Campylobacterales</taxon>
        <taxon>Arcobacteraceae</taxon>
        <taxon>Candidatus Marinarcus</taxon>
    </lineage>
</organism>
<gene>
    <name evidence="4" type="ORF">CRV04_01165</name>
</gene>
<comment type="caution">
    <text evidence="4">The sequence shown here is derived from an EMBL/GenBank/DDBJ whole genome shotgun (WGS) entry which is preliminary data.</text>
</comment>
<dbReference type="RefSeq" id="WP_128994784.1">
    <property type="nucleotide sequence ID" value="NZ_PDKN01000001.1"/>
</dbReference>
<dbReference type="EMBL" id="PDKN01000001">
    <property type="protein sequence ID" value="RXJ60650.1"/>
    <property type="molecule type" value="Genomic_DNA"/>
</dbReference>
<evidence type="ECO:0000256" key="2">
    <source>
        <dbReference type="SAM" id="Phobius"/>
    </source>
</evidence>
<keyword evidence="2" id="KW-1133">Transmembrane helix</keyword>
<dbReference type="Pfam" id="PF05036">
    <property type="entry name" value="SPOR"/>
    <property type="match status" value="1"/>
</dbReference>
<dbReference type="InterPro" id="IPR036680">
    <property type="entry name" value="SPOR-like_sf"/>
</dbReference>
<accession>A0A4Q0XT31</accession>
<keyword evidence="2" id="KW-0812">Transmembrane</keyword>
<keyword evidence="5" id="KW-1185">Reference proteome</keyword>
<keyword evidence="2" id="KW-0472">Membrane</keyword>
<dbReference type="SUPFAM" id="SSF110997">
    <property type="entry name" value="Sporulation related repeat"/>
    <property type="match status" value="1"/>
</dbReference>
<feature type="compositionally biased region" description="Basic and acidic residues" evidence="1">
    <location>
        <begin position="1"/>
        <end position="26"/>
    </location>
</feature>
<dbReference type="OrthoDB" id="5348858at2"/>
<proteinExistence type="predicted"/>
<feature type="region of interest" description="Disordered" evidence="1">
    <location>
        <begin position="136"/>
        <end position="204"/>
    </location>
</feature>